<dbReference type="Pfam" id="PF02458">
    <property type="entry name" value="Transferase"/>
    <property type="match status" value="1"/>
</dbReference>
<dbReference type="Proteomes" id="UP000008311">
    <property type="component" value="Unassembled WGS sequence"/>
</dbReference>
<dbReference type="InParanoid" id="B9T0L5"/>
<dbReference type="InterPro" id="IPR050317">
    <property type="entry name" value="Plant_Fungal_Acyltransferase"/>
</dbReference>
<dbReference type="STRING" id="3988.B9T0L5"/>
<dbReference type="PANTHER" id="PTHR31642">
    <property type="entry name" value="TRICHOTHECENE 3-O-ACETYLTRANSFERASE"/>
    <property type="match status" value="1"/>
</dbReference>
<keyword evidence="3" id="KW-1185">Reference proteome</keyword>
<dbReference type="KEGG" id="rcu:8267950"/>
<evidence type="ECO:0000313" key="2">
    <source>
        <dbReference type="EMBL" id="EEF30598.1"/>
    </source>
</evidence>
<sequence length="373" mass="41799">MEMPNISTTNVVPKPQIEAIQTVPPFVVTDPRQFRQVSVAKEPIGSGIFKGCFNIVLCYNKAMEKDSGWLVAGWIKESLARALKEQPLLSGRLRRGEDGHGELEIVSNDSGVRLLEAKINNMSLQEFLDLKERDKAEAELVFWKDIDEQNPQFSPLFYVQVTNFQCGGYSVGISCSFLLADLLIMDNFLQKWAKIQSEMISKNEGPEVPIFYLPNLKPANLSPNSIFSSTPRENCGQTMIFRMSTESMDLKEQSFKKLALLCLEEAEQTGRKILPDEFTFFVKESTKIIKVENCKKTEVAKSHMKNQIMSSCASLKDYLGMNELAFREGNGPARVSLWIGSVTSNGIVVGIPFPKEGSSEVNIIVTIPYENES</sequence>
<gene>
    <name evidence="2" type="ORF">RCOM_0192510</name>
</gene>
<dbReference type="PANTHER" id="PTHR31642:SF299">
    <property type="entry name" value="OS02G0653400 PROTEIN"/>
    <property type="match status" value="1"/>
</dbReference>
<name>B9T0L5_RICCO</name>
<accession>B9T0L5</accession>
<evidence type="ECO:0000256" key="1">
    <source>
        <dbReference type="ARBA" id="ARBA00009861"/>
    </source>
</evidence>
<reference evidence="3" key="1">
    <citation type="journal article" date="2010" name="Nat. Biotechnol.">
        <title>Draft genome sequence of the oilseed species Ricinus communis.</title>
        <authorList>
            <person name="Chan A.P."/>
            <person name="Crabtree J."/>
            <person name="Zhao Q."/>
            <person name="Lorenzi H."/>
            <person name="Orvis J."/>
            <person name="Puiu D."/>
            <person name="Melake-Berhan A."/>
            <person name="Jones K.M."/>
            <person name="Redman J."/>
            <person name="Chen G."/>
            <person name="Cahoon E.B."/>
            <person name="Gedil M."/>
            <person name="Stanke M."/>
            <person name="Haas B.J."/>
            <person name="Wortman J.R."/>
            <person name="Fraser-Liggett C.M."/>
            <person name="Ravel J."/>
            <person name="Rabinowicz P.D."/>
        </authorList>
    </citation>
    <scope>NUCLEOTIDE SEQUENCE [LARGE SCALE GENOMIC DNA]</scope>
    <source>
        <strain evidence="3">cv. Hale</strain>
    </source>
</reference>
<dbReference type="OrthoDB" id="756073at2759"/>
<dbReference type="Gene3D" id="3.30.559.10">
    <property type="entry name" value="Chloramphenicol acetyltransferase-like domain"/>
    <property type="match status" value="1"/>
</dbReference>
<dbReference type="OMA" id="PIDASHW"/>
<dbReference type="eggNOG" id="ENOG502RYQP">
    <property type="taxonomic scope" value="Eukaryota"/>
</dbReference>
<dbReference type="EMBL" id="EQ974307">
    <property type="protein sequence ID" value="EEF30598.1"/>
    <property type="molecule type" value="Genomic_DNA"/>
</dbReference>
<dbReference type="InterPro" id="IPR023213">
    <property type="entry name" value="CAT-like_dom_sf"/>
</dbReference>
<dbReference type="AlphaFoldDB" id="B9T0L5"/>
<comment type="similarity">
    <text evidence="1">Belongs to the plant acyltransferase family.</text>
</comment>
<evidence type="ECO:0000313" key="3">
    <source>
        <dbReference type="Proteomes" id="UP000008311"/>
    </source>
</evidence>
<organism evidence="2 3">
    <name type="scientific">Ricinus communis</name>
    <name type="common">Castor bean</name>
    <dbReference type="NCBI Taxonomy" id="3988"/>
    <lineage>
        <taxon>Eukaryota</taxon>
        <taxon>Viridiplantae</taxon>
        <taxon>Streptophyta</taxon>
        <taxon>Embryophyta</taxon>
        <taxon>Tracheophyta</taxon>
        <taxon>Spermatophyta</taxon>
        <taxon>Magnoliopsida</taxon>
        <taxon>eudicotyledons</taxon>
        <taxon>Gunneridae</taxon>
        <taxon>Pentapetalae</taxon>
        <taxon>rosids</taxon>
        <taxon>fabids</taxon>
        <taxon>Malpighiales</taxon>
        <taxon>Euphorbiaceae</taxon>
        <taxon>Acalyphoideae</taxon>
        <taxon>Acalypheae</taxon>
        <taxon>Ricinus</taxon>
    </lineage>
</organism>
<keyword evidence="2" id="KW-0808">Transferase</keyword>
<proteinExistence type="inferred from homology"/>
<dbReference type="GO" id="GO:0016747">
    <property type="term" value="F:acyltransferase activity, transferring groups other than amino-acyl groups"/>
    <property type="evidence" value="ECO:0000318"/>
    <property type="project" value="GO_Central"/>
</dbReference>
<dbReference type="FunCoup" id="B9T0L5">
    <property type="interactions" value="320"/>
</dbReference>
<protein>
    <submittedName>
        <fullName evidence="2">Transferase, putative</fullName>
    </submittedName>
</protein>